<keyword evidence="2" id="KW-1185">Reference proteome</keyword>
<reference evidence="2" key="1">
    <citation type="submission" date="2016-10" db="EMBL/GenBank/DDBJ databases">
        <authorList>
            <person name="Varghese N."/>
            <person name="Submissions S."/>
        </authorList>
    </citation>
    <scope>NUCLEOTIDE SEQUENCE [LARGE SCALE GENOMIC DNA]</scope>
    <source>
        <strain evidence="2">DSM 24499</strain>
    </source>
</reference>
<evidence type="ECO:0000313" key="2">
    <source>
        <dbReference type="Proteomes" id="UP000199438"/>
    </source>
</evidence>
<protein>
    <submittedName>
        <fullName evidence="1">Uncharacterized protein</fullName>
    </submittedName>
</protein>
<sequence length="105" mass="13057">MNHLIYRHFDVIEQFIKDFKTAEGLYQIADRKRRRDRANYKMDLVIFNFEIYTSKYPEIYNFFLGKIDDEFKKREEWDRLRSRENFVGYLKSFLKFISSEAVYIK</sequence>
<name>A0A1I1N697_9FLAO</name>
<dbReference type="AlphaFoldDB" id="A0A1I1N697"/>
<evidence type="ECO:0000313" key="1">
    <source>
        <dbReference type="EMBL" id="SFC91018.1"/>
    </source>
</evidence>
<dbReference type="STRING" id="1334022.SAMN04487907_11322"/>
<gene>
    <name evidence="1" type="ORF">SAMN04487907_11322</name>
</gene>
<dbReference type="Proteomes" id="UP000199438">
    <property type="component" value="Unassembled WGS sequence"/>
</dbReference>
<proteinExistence type="predicted"/>
<organism evidence="1 2">
    <name type="scientific">Zunongwangia mangrovi</name>
    <dbReference type="NCBI Taxonomy" id="1334022"/>
    <lineage>
        <taxon>Bacteria</taxon>
        <taxon>Pseudomonadati</taxon>
        <taxon>Bacteroidota</taxon>
        <taxon>Flavobacteriia</taxon>
        <taxon>Flavobacteriales</taxon>
        <taxon>Flavobacteriaceae</taxon>
        <taxon>Zunongwangia</taxon>
    </lineage>
</organism>
<dbReference type="RefSeq" id="WP_092544983.1">
    <property type="nucleotide sequence ID" value="NZ_FOKV01000013.1"/>
</dbReference>
<accession>A0A1I1N697</accession>
<dbReference type="OrthoDB" id="1443267at2"/>
<dbReference type="EMBL" id="FOKV01000013">
    <property type="protein sequence ID" value="SFC91018.1"/>
    <property type="molecule type" value="Genomic_DNA"/>
</dbReference>